<organism evidence="1 2">
    <name type="scientific">Pseudomonas aeruginosa</name>
    <dbReference type="NCBI Taxonomy" id="287"/>
    <lineage>
        <taxon>Bacteria</taxon>
        <taxon>Pseudomonadati</taxon>
        <taxon>Pseudomonadota</taxon>
        <taxon>Gammaproteobacteria</taxon>
        <taxon>Pseudomonadales</taxon>
        <taxon>Pseudomonadaceae</taxon>
        <taxon>Pseudomonas</taxon>
    </lineage>
</organism>
<gene>
    <name evidence="1" type="ORF">ALP65_01321</name>
</gene>
<proteinExistence type="predicted"/>
<reference evidence="1 2" key="1">
    <citation type="submission" date="2018-08" db="EMBL/GenBank/DDBJ databases">
        <title>Recombination of ecologically and evolutionarily significant loci maintains genetic cohesion in the Pseudomonas syringae species complex.</title>
        <authorList>
            <person name="Dillon M."/>
            <person name="Thakur S."/>
            <person name="Almeida R.N.D."/>
            <person name="Weir B.S."/>
            <person name="Guttman D.S."/>
        </authorList>
    </citation>
    <scope>NUCLEOTIDE SEQUENCE [LARGE SCALE GENOMIC DNA]</scope>
    <source>
        <strain evidence="1 2">ICMP 7846</strain>
    </source>
</reference>
<protein>
    <submittedName>
        <fullName evidence="1">Uncharacterized protein</fullName>
    </submittedName>
</protein>
<evidence type="ECO:0000313" key="2">
    <source>
        <dbReference type="Proteomes" id="UP000270834"/>
    </source>
</evidence>
<evidence type="ECO:0000313" key="1">
    <source>
        <dbReference type="EMBL" id="RMS47522.1"/>
    </source>
</evidence>
<name>A0A3M5DBT7_PSEAI</name>
<accession>A0A3M5DBT7</accession>
<sequence length="64" mass="6860">MLIGFALPILAAVGIVVLHEAHTSRLQARELARYAATLDYEVRQGPSEAILFALERVLGKATGA</sequence>
<dbReference type="EMBL" id="RBSQ01001132">
    <property type="protein sequence ID" value="RMS47522.1"/>
    <property type="molecule type" value="Genomic_DNA"/>
</dbReference>
<comment type="caution">
    <text evidence="1">The sequence shown here is derived from an EMBL/GenBank/DDBJ whole genome shotgun (WGS) entry which is preliminary data.</text>
</comment>
<dbReference type="Proteomes" id="UP000270834">
    <property type="component" value="Unassembled WGS sequence"/>
</dbReference>
<dbReference type="AlphaFoldDB" id="A0A3M5DBT7"/>